<reference evidence="1" key="1">
    <citation type="submission" date="2020-11" db="EMBL/GenBank/DDBJ databases">
        <authorList>
            <consortium name="DOE Joint Genome Institute"/>
            <person name="Ahrendt S."/>
            <person name="Riley R."/>
            <person name="Andreopoulos W."/>
            <person name="LaButti K."/>
            <person name="Pangilinan J."/>
            <person name="Ruiz-duenas F.J."/>
            <person name="Barrasa J.M."/>
            <person name="Sanchez-Garcia M."/>
            <person name="Camarero S."/>
            <person name="Miyauchi S."/>
            <person name="Serrano A."/>
            <person name="Linde D."/>
            <person name="Babiker R."/>
            <person name="Drula E."/>
            <person name="Ayuso-Fernandez I."/>
            <person name="Pacheco R."/>
            <person name="Padilla G."/>
            <person name="Ferreira P."/>
            <person name="Barriuso J."/>
            <person name="Kellner H."/>
            <person name="Castanera R."/>
            <person name="Alfaro M."/>
            <person name="Ramirez L."/>
            <person name="Pisabarro A.G."/>
            <person name="Kuo A."/>
            <person name="Tritt A."/>
            <person name="Lipzen A."/>
            <person name="He G."/>
            <person name="Yan M."/>
            <person name="Ng V."/>
            <person name="Cullen D."/>
            <person name="Martin F."/>
            <person name="Rosso M.-N."/>
            <person name="Henrissat B."/>
            <person name="Hibbett D."/>
            <person name="Martinez A.T."/>
            <person name="Grigoriev I.V."/>
        </authorList>
    </citation>
    <scope>NUCLEOTIDE SEQUENCE</scope>
    <source>
        <strain evidence="1">AH 44721</strain>
    </source>
</reference>
<gene>
    <name evidence="1" type="ORF">CPB84DRAFT_1697669</name>
</gene>
<proteinExistence type="predicted"/>
<dbReference type="OrthoDB" id="2953744at2759"/>
<dbReference type="EMBL" id="JADNYJ010000830">
    <property type="protein sequence ID" value="KAF8868027.1"/>
    <property type="molecule type" value="Genomic_DNA"/>
</dbReference>
<organism evidence="1 2">
    <name type="scientific">Gymnopilus junonius</name>
    <name type="common">Spectacular rustgill mushroom</name>
    <name type="synonym">Gymnopilus spectabilis subsp. junonius</name>
    <dbReference type="NCBI Taxonomy" id="109634"/>
    <lineage>
        <taxon>Eukaryota</taxon>
        <taxon>Fungi</taxon>
        <taxon>Dikarya</taxon>
        <taxon>Basidiomycota</taxon>
        <taxon>Agaricomycotina</taxon>
        <taxon>Agaricomycetes</taxon>
        <taxon>Agaricomycetidae</taxon>
        <taxon>Agaricales</taxon>
        <taxon>Agaricineae</taxon>
        <taxon>Hymenogastraceae</taxon>
        <taxon>Gymnopilus</taxon>
    </lineage>
</organism>
<accession>A0A9P5TEW6</accession>
<evidence type="ECO:0000313" key="1">
    <source>
        <dbReference type="EMBL" id="KAF8868027.1"/>
    </source>
</evidence>
<comment type="caution">
    <text evidence="1">The sequence shown here is derived from an EMBL/GenBank/DDBJ whole genome shotgun (WGS) entry which is preliminary data.</text>
</comment>
<dbReference type="Proteomes" id="UP000724874">
    <property type="component" value="Unassembled WGS sequence"/>
</dbReference>
<name>A0A9P5TEW6_GYMJU</name>
<dbReference type="AlphaFoldDB" id="A0A9P5TEW6"/>
<evidence type="ECO:0000313" key="2">
    <source>
        <dbReference type="Proteomes" id="UP000724874"/>
    </source>
</evidence>
<keyword evidence="2" id="KW-1185">Reference proteome</keyword>
<protein>
    <submittedName>
        <fullName evidence="1">Uncharacterized protein</fullName>
    </submittedName>
</protein>
<sequence>MASTECPVLTGPENFQIWHVRILTKLCIEKVTDIILQKSKEEVEEGENADKAVTPYHHESWTTRDRKAHGVLISHLSDCLSLQVTALATALEVYNKVLEIHQKTNVRVNHITTISAADTKLTVMQKQVDSEWLAFILLHSLLNNTIWDTFKILVLHSMPKDMTLSFSELSNRLTFKAACIQGSNKQADLVLKAKSLKPMSSSTKSDKWCSHHKSTTHNTKDCYFLNSLKAKGKKKKGKDQD</sequence>